<keyword evidence="1" id="KW-1133">Transmembrane helix</keyword>
<feature type="transmembrane region" description="Helical" evidence="1">
    <location>
        <begin position="181"/>
        <end position="198"/>
    </location>
</feature>
<proteinExistence type="predicted"/>
<sequence length="429" mass="49481">MTAKSQVANQEQRQLKEQAMQKLWKKRARSFREETLPYFRYMGQSGFPLFLSLFVITGVLSYFKLIRDVPADFPTALVGIVALVPVLCWSPFRTFLQAADVVFHMPQESAMRRYWGLSFKRSIIALVALCAFMLLAYWPIYRQGTGPADMWLLVLAAAVLRLANTAAAWRERQLAWSGMRVLFRVARWAATALAWAGMLTRAPLYAGGFIILLILLFALLYRLPSRFVIPWERLIEEEAATRRRYYVFFGLFIDVPTMPSRTASRKYLSWVMNFIPYRRRLTYDYLYAASMLRMEMGGILLRLLVLFALIAYWMAEAVWLSGWGAAFAYAVFMLIVGAQLGGLRHTHRYTVWRHVYPLPDAQRMESLIRLDRFTMLIIALLMWLPACIMLLRANCLLAATAAPIAALVYLFTIRPLRLRRAFAADAEED</sequence>
<name>A0A1I2IXL9_9BACL</name>
<feature type="transmembrane region" description="Helical" evidence="1">
    <location>
        <begin position="321"/>
        <end position="343"/>
    </location>
</feature>
<feature type="transmembrane region" description="Helical" evidence="1">
    <location>
        <begin position="150"/>
        <end position="169"/>
    </location>
</feature>
<dbReference type="EMBL" id="FONN01000042">
    <property type="protein sequence ID" value="SFF45757.1"/>
    <property type="molecule type" value="Genomic_DNA"/>
</dbReference>
<evidence type="ECO:0000313" key="3">
    <source>
        <dbReference type="Proteomes" id="UP000183410"/>
    </source>
</evidence>
<keyword evidence="1" id="KW-0812">Transmembrane</keyword>
<dbReference type="OrthoDB" id="2447941at2"/>
<dbReference type="PIRSF" id="PIRSF037259">
    <property type="entry name" value="EcsB_ABC"/>
    <property type="match status" value="1"/>
</dbReference>
<dbReference type="Proteomes" id="UP000183410">
    <property type="component" value="Unassembled WGS sequence"/>
</dbReference>
<protein>
    <submittedName>
        <fullName evidence="2">ABC-2 type transport system permease protein</fullName>
    </submittedName>
</protein>
<keyword evidence="3" id="KW-1185">Reference proteome</keyword>
<dbReference type="RefSeq" id="WP_046234615.1">
    <property type="nucleotide sequence ID" value="NZ_FONN01000042.1"/>
</dbReference>
<feature type="transmembrane region" description="Helical" evidence="1">
    <location>
        <begin position="204"/>
        <end position="223"/>
    </location>
</feature>
<evidence type="ECO:0000256" key="1">
    <source>
        <dbReference type="SAM" id="Phobius"/>
    </source>
</evidence>
<evidence type="ECO:0000313" key="2">
    <source>
        <dbReference type="EMBL" id="SFF45757.1"/>
    </source>
</evidence>
<dbReference type="AlphaFoldDB" id="A0A1I2IXL9"/>
<gene>
    <name evidence="2" type="ORF">SAMN04487969_14215</name>
</gene>
<dbReference type="InterPro" id="IPR010288">
    <property type="entry name" value="EcsB_ABC"/>
</dbReference>
<dbReference type="Pfam" id="PF05975">
    <property type="entry name" value="EcsB"/>
    <property type="match status" value="1"/>
</dbReference>
<feature type="transmembrane region" description="Helical" evidence="1">
    <location>
        <begin position="117"/>
        <end position="138"/>
    </location>
</feature>
<feature type="transmembrane region" description="Helical" evidence="1">
    <location>
        <begin position="373"/>
        <end position="391"/>
    </location>
</feature>
<feature type="transmembrane region" description="Helical" evidence="1">
    <location>
        <begin position="397"/>
        <end position="413"/>
    </location>
</feature>
<organism evidence="2 3">
    <name type="scientific">Paenibacillus algorifonticola</name>
    <dbReference type="NCBI Taxonomy" id="684063"/>
    <lineage>
        <taxon>Bacteria</taxon>
        <taxon>Bacillati</taxon>
        <taxon>Bacillota</taxon>
        <taxon>Bacilli</taxon>
        <taxon>Bacillales</taxon>
        <taxon>Paenibacillaceae</taxon>
        <taxon>Paenibacillus</taxon>
    </lineage>
</organism>
<feature type="transmembrane region" description="Helical" evidence="1">
    <location>
        <begin position="299"/>
        <end position="315"/>
    </location>
</feature>
<feature type="transmembrane region" description="Helical" evidence="1">
    <location>
        <begin position="75"/>
        <end position="96"/>
    </location>
</feature>
<feature type="transmembrane region" description="Helical" evidence="1">
    <location>
        <begin position="46"/>
        <end position="63"/>
    </location>
</feature>
<reference evidence="3" key="1">
    <citation type="submission" date="2016-10" db="EMBL/GenBank/DDBJ databases">
        <authorList>
            <person name="Varghese N."/>
            <person name="Submissions S."/>
        </authorList>
    </citation>
    <scope>NUCLEOTIDE SEQUENCE [LARGE SCALE GENOMIC DNA]</scope>
    <source>
        <strain evidence="3">CGMCC 1.10223</strain>
    </source>
</reference>
<keyword evidence="1" id="KW-0472">Membrane</keyword>
<accession>A0A1I2IXL9</accession>
<dbReference type="GO" id="GO:0016020">
    <property type="term" value="C:membrane"/>
    <property type="evidence" value="ECO:0007669"/>
    <property type="project" value="InterPro"/>
</dbReference>